<name>A0A1H7MAK8_AQUAM</name>
<proteinExistence type="predicted"/>
<evidence type="ECO:0000313" key="1">
    <source>
        <dbReference type="EMBL" id="SEL08182.1"/>
    </source>
</evidence>
<accession>A0A1H7MAK8</accession>
<dbReference type="STRING" id="1038014.SAMN04487910_1656"/>
<sequence>MRVSNMNRSVILDGVKIRKEVVKKIPQHNLITTMKESSI</sequence>
<protein>
    <submittedName>
        <fullName evidence="1">Uncharacterized protein</fullName>
    </submittedName>
</protein>
<gene>
    <name evidence="1" type="ORF">SAMN04487910_1656</name>
</gene>
<dbReference type="Proteomes" id="UP000198521">
    <property type="component" value="Unassembled WGS sequence"/>
</dbReference>
<keyword evidence="2" id="KW-1185">Reference proteome</keyword>
<dbReference type="EMBL" id="FOAB01000003">
    <property type="protein sequence ID" value="SEL08182.1"/>
    <property type="molecule type" value="Genomic_DNA"/>
</dbReference>
<organism evidence="1 2">
    <name type="scientific">Aquimarina amphilecti</name>
    <dbReference type="NCBI Taxonomy" id="1038014"/>
    <lineage>
        <taxon>Bacteria</taxon>
        <taxon>Pseudomonadati</taxon>
        <taxon>Bacteroidota</taxon>
        <taxon>Flavobacteriia</taxon>
        <taxon>Flavobacteriales</taxon>
        <taxon>Flavobacteriaceae</taxon>
        <taxon>Aquimarina</taxon>
    </lineage>
</organism>
<evidence type="ECO:0000313" key="2">
    <source>
        <dbReference type="Proteomes" id="UP000198521"/>
    </source>
</evidence>
<dbReference type="AlphaFoldDB" id="A0A1H7MAK8"/>
<reference evidence="1 2" key="1">
    <citation type="submission" date="2016-10" db="EMBL/GenBank/DDBJ databases">
        <authorList>
            <person name="de Groot N.N."/>
        </authorList>
    </citation>
    <scope>NUCLEOTIDE SEQUENCE [LARGE SCALE GENOMIC DNA]</scope>
    <source>
        <strain evidence="1 2">DSM 25232</strain>
    </source>
</reference>